<comment type="caution">
    <text evidence="11">The sequence shown here is derived from an EMBL/GenBank/DDBJ whole genome shotgun (WGS) entry which is preliminary data.</text>
</comment>
<organism evidence="11 12">
    <name type="scientific">Brachionus calyciflorus</name>
    <dbReference type="NCBI Taxonomy" id="104777"/>
    <lineage>
        <taxon>Eukaryota</taxon>
        <taxon>Metazoa</taxon>
        <taxon>Spiralia</taxon>
        <taxon>Gnathifera</taxon>
        <taxon>Rotifera</taxon>
        <taxon>Eurotatoria</taxon>
        <taxon>Monogononta</taxon>
        <taxon>Pseudotrocha</taxon>
        <taxon>Ploima</taxon>
        <taxon>Brachionidae</taxon>
        <taxon>Brachionus</taxon>
    </lineage>
</organism>
<dbReference type="Pfam" id="PF10142">
    <property type="entry name" value="PhoPQ_related"/>
    <property type="match status" value="1"/>
</dbReference>
<proteinExistence type="inferred from homology"/>
<dbReference type="GO" id="GO:0034599">
    <property type="term" value="P:cellular response to oxidative stress"/>
    <property type="evidence" value="ECO:0007669"/>
    <property type="project" value="InterPro"/>
</dbReference>
<dbReference type="PANTHER" id="PTHR31497:SF0">
    <property type="entry name" value="AUTOCRINE PROLIFERATION REPRESSOR PROTEIN A"/>
    <property type="match status" value="1"/>
</dbReference>
<accession>A0A813W0M8</accession>
<evidence type="ECO:0000256" key="9">
    <source>
        <dbReference type="PIRSR" id="PIRSR637944-1"/>
    </source>
</evidence>
<evidence type="ECO:0000256" key="7">
    <source>
        <dbReference type="ARBA" id="ARBA00031861"/>
    </source>
</evidence>
<evidence type="ECO:0000256" key="1">
    <source>
        <dbReference type="ARBA" id="ARBA00003330"/>
    </source>
</evidence>
<feature type="domain" description="Thioredoxin" evidence="10">
    <location>
        <begin position="2"/>
        <end position="158"/>
    </location>
</feature>
<dbReference type="SUPFAM" id="SSF52833">
    <property type="entry name" value="Thioredoxin-like"/>
    <property type="match status" value="1"/>
</dbReference>
<evidence type="ECO:0000256" key="8">
    <source>
        <dbReference type="ARBA" id="ARBA00033191"/>
    </source>
</evidence>
<dbReference type="InterPro" id="IPR013740">
    <property type="entry name" value="Redoxin"/>
</dbReference>
<gene>
    <name evidence="11" type="ORF">OXX778_LOCUS8672</name>
</gene>
<dbReference type="PANTHER" id="PTHR31497">
    <property type="entry name" value="AUTOCRINE PROLIFERATION REPRESSOR PROTEIN A"/>
    <property type="match status" value="1"/>
</dbReference>
<dbReference type="InterPro" id="IPR009199">
    <property type="entry name" value="PhoPQ-act_pathogen-rel_PqaA"/>
</dbReference>
<sequence>MELEGQTLPDIEVYEGSPDRKIKMHQIFSGRKGVLLGFEGAFTPVCSTNHITGFMQNFDQLKSKGYDVVAGVTVNDAFVVDAWTKECNCQGKVRLLADPDAWFVKAIKMEKQVPELGGIRSKRFTMLIDNNVIKKVFMQKNGDNSPTFYENVCKSFTPPFLNSTPLEDYVNNNDDLNVVSSTILESQDTGTLTIHKVKFTSLKWFDGTSYNNVPILFPMTKAVKRCMDMVVKELRANGIQFSERFIVSGASKRGWTAYLTAAVDPRVFAVVPIVFDLININVNFHAQFRSLGGKYSFALKDYYNYELSKKIDTVEANELLKLVDVNMYLQNLRDKTIYMIVATGDEFMMPENLQHFIGNLKIQTNNSVYIRVLDSNHYLTGQENSLMLSIKGFLFLLSLGPTFFPKFDWKFSNSLTLGKIDGKISNLEAFESYEFVSYSARTANKKRIDFRKNTLNGPQQIKWMRNNLVKSSRITKRSLSRSVSVKISKSNYVGFYLETRLKFKGEQEYFVFSTNINIAPDTYPIKDCKGFACEGQII</sequence>
<reference evidence="11" key="1">
    <citation type="submission" date="2021-02" db="EMBL/GenBank/DDBJ databases">
        <authorList>
            <person name="Nowell W R."/>
        </authorList>
    </citation>
    <scope>NUCLEOTIDE SEQUENCE</scope>
    <source>
        <strain evidence="11">Ploen Becks lab</strain>
    </source>
</reference>
<evidence type="ECO:0000256" key="4">
    <source>
        <dbReference type="ARBA" id="ARBA00022559"/>
    </source>
</evidence>
<dbReference type="EMBL" id="CAJNOC010001214">
    <property type="protein sequence ID" value="CAF0845371.1"/>
    <property type="molecule type" value="Genomic_DNA"/>
</dbReference>
<evidence type="ECO:0000256" key="3">
    <source>
        <dbReference type="ARBA" id="ARBA00014329"/>
    </source>
</evidence>
<dbReference type="CDD" id="cd03013">
    <property type="entry name" value="PRX5_like"/>
    <property type="match status" value="1"/>
</dbReference>
<dbReference type="Gene3D" id="3.40.50.1820">
    <property type="entry name" value="alpha/beta hydrolase"/>
    <property type="match status" value="1"/>
</dbReference>
<dbReference type="Gene3D" id="3.40.30.10">
    <property type="entry name" value="Glutaredoxin"/>
    <property type="match status" value="1"/>
</dbReference>
<protein>
    <recommendedName>
        <fullName evidence="3">Peroxiredoxin-5, mitochondrial</fullName>
    </recommendedName>
    <alternativeName>
        <fullName evidence="7">Peroxiredoxin V</fullName>
    </alternativeName>
    <alternativeName>
        <fullName evidence="8">Thioredoxin-dependent peroxiredoxin 5</fullName>
    </alternativeName>
</protein>
<name>A0A813W0M8_9BILA</name>
<dbReference type="GO" id="GO:0008379">
    <property type="term" value="F:thioredoxin peroxidase activity"/>
    <property type="evidence" value="ECO:0007669"/>
    <property type="project" value="InterPro"/>
</dbReference>
<dbReference type="PROSITE" id="PS51352">
    <property type="entry name" value="THIOREDOXIN_2"/>
    <property type="match status" value="1"/>
</dbReference>
<dbReference type="InterPro" id="IPR037944">
    <property type="entry name" value="PRX5-like"/>
</dbReference>
<evidence type="ECO:0000313" key="11">
    <source>
        <dbReference type="EMBL" id="CAF0845371.1"/>
    </source>
</evidence>
<comment type="similarity">
    <text evidence="2">Belongs to the peroxiredoxin family. Prx5 subfamily.</text>
</comment>
<dbReference type="Pfam" id="PF08534">
    <property type="entry name" value="Redoxin"/>
    <property type="match status" value="1"/>
</dbReference>
<dbReference type="AlphaFoldDB" id="A0A813W0M8"/>
<feature type="active site" description="Cysteine sulfenic acid (-SOH) intermediate" evidence="9">
    <location>
        <position position="46"/>
    </location>
</feature>
<evidence type="ECO:0000256" key="2">
    <source>
        <dbReference type="ARBA" id="ARBA00010505"/>
    </source>
</evidence>
<dbReference type="InterPro" id="IPR029058">
    <property type="entry name" value="AB_hydrolase_fold"/>
</dbReference>
<dbReference type="InterPro" id="IPR036249">
    <property type="entry name" value="Thioredoxin-like_sf"/>
</dbReference>
<evidence type="ECO:0000259" key="10">
    <source>
        <dbReference type="PROSITE" id="PS51352"/>
    </source>
</evidence>
<evidence type="ECO:0000256" key="5">
    <source>
        <dbReference type="ARBA" id="ARBA00022862"/>
    </source>
</evidence>
<comment type="function">
    <text evidence="1">Thiol-specific peroxidase that catalyzes the reduction of hydrogen peroxide and organic hydroperoxides to water and alcohols, respectively. Plays a role in cell protection against oxidative stress by detoxifying peroxides and as sensor of hydrogen peroxide-mediated signaling events.</text>
</comment>
<dbReference type="OrthoDB" id="1882547at2759"/>
<evidence type="ECO:0000313" key="12">
    <source>
        <dbReference type="Proteomes" id="UP000663879"/>
    </source>
</evidence>
<dbReference type="InterPro" id="IPR013766">
    <property type="entry name" value="Thioredoxin_domain"/>
</dbReference>
<dbReference type="Proteomes" id="UP000663879">
    <property type="component" value="Unassembled WGS sequence"/>
</dbReference>
<keyword evidence="6" id="KW-0560">Oxidoreductase</keyword>
<evidence type="ECO:0000256" key="6">
    <source>
        <dbReference type="ARBA" id="ARBA00023002"/>
    </source>
</evidence>
<dbReference type="SUPFAM" id="SSF53474">
    <property type="entry name" value="alpha/beta-Hydrolases"/>
    <property type="match status" value="1"/>
</dbReference>
<keyword evidence="5" id="KW-0049">Antioxidant</keyword>
<keyword evidence="4" id="KW-0575">Peroxidase</keyword>
<keyword evidence="12" id="KW-1185">Reference proteome</keyword>